<protein>
    <recommendedName>
        <fullName evidence="4">Modin</fullName>
    </recommendedName>
</protein>
<evidence type="ECO:0000313" key="3">
    <source>
        <dbReference type="Proteomes" id="UP000236290"/>
    </source>
</evidence>
<reference evidence="2 3" key="1">
    <citation type="submission" date="2017-02" db="EMBL/GenBank/DDBJ databases">
        <title>Genomes of Trichoderma spp. with biocontrol activity.</title>
        <authorList>
            <person name="Gardiner D."/>
            <person name="Kazan K."/>
            <person name="Vos C."/>
            <person name="Harvey P."/>
        </authorList>
    </citation>
    <scope>NUCLEOTIDE SEQUENCE [LARGE SCALE GENOMIC DNA]</scope>
    <source>
        <strain evidence="2 3">Tr1</strain>
    </source>
</reference>
<evidence type="ECO:0000256" key="1">
    <source>
        <dbReference type="SAM" id="Phobius"/>
    </source>
</evidence>
<proteinExistence type="predicted"/>
<keyword evidence="1" id="KW-0472">Membrane</keyword>
<evidence type="ECO:0000313" key="2">
    <source>
        <dbReference type="EMBL" id="PNP56318.1"/>
    </source>
</evidence>
<keyword evidence="1" id="KW-1133">Transmembrane helix</keyword>
<comment type="caution">
    <text evidence="2">The sequence shown here is derived from an EMBL/GenBank/DDBJ whole genome shotgun (WGS) entry which is preliminary data.</text>
</comment>
<name>A0A2K0UEX8_TRIHA</name>
<keyword evidence="1" id="KW-0812">Transmembrane</keyword>
<evidence type="ECO:0008006" key="4">
    <source>
        <dbReference type="Google" id="ProtNLM"/>
    </source>
</evidence>
<feature type="transmembrane region" description="Helical" evidence="1">
    <location>
        <begin position="9"/>
        <end position="31"/>
    </location>
</feature>
<dbReference type="EMBL" id="MTYI01000048">
    <property type="protein sequence ID" value="PNP56318.1"/>
    <property type="molecule type" value="Genomic_DNA"/>
</dbReference>
<sequence length="567" mass="64758">MSSTDNTELILAVVALIISILAFVIAILQALQQYFASATGYSSCSEAVIGKWGRFSRRRMLWSEFRIEVHFETPVLFVARPENTRGPLGNDEDFRQEDRKIIRLDGSHANLKYTSSTEEFNAQQQKNKQEAIRTADNENATWCHLLMTIYQMENESRSWQKESLGYQPPCDPSPPHSLVVCMQRKQRVWDSIPQGLSKPYATTTISHLIEIAAMLGIHWKNFDLDNDRYRAQGNGFVLYGSYVDNLGISFTFQKQGRTREMLVNVDGREDHATLQLGTLAEIADTLAEFGCDNNTIGYFRKNAGDARHSHLFPGMVGQILHIKDTAFRMLPNPTVYYWEPNTFSLPTLTNNIVALLRVVQTQTARTEESDQISEILDWCDDIAEKVEKPPNGSIHTNISGTATADRIAHLRGGIELCDQYLKGVDMVMIYQVVRVHIQEVLGMLNQKPGDEPEDERHDSIRISDFDSATVDEKHHLLARLYCTSVRLNVIETVYKQRSQYNQKTNAYVAIAEDMADSEAAIKREINKIWCTLIFRMLHWLQLHDFHKKDIQVSKGDAYESRTPVYIL</sequence>
<accession>A0A2K0UEX8</accession>
<dbReference type="OrthoDB" id="5227693at2759"/>
<dbReference type="AlphaFoldDB" id="A0A2K0UEX8"/>
<dbReference type="Proteomes" id="UP000236290">
    <property type="component" value="Unassembled WGS sequence"/>
</dbReference>
<gene>
    <name evidence="2" type="ORF">THARTR1_03843</name>
</gene>
<organism evidence="2 3">
    <name type="scientific">Trichoderma harzianum</name>
    <name type="common">Hypocrea lixii</name>
    <dbReference type="NCBI Taxonomy" id="5544"/>
    <lineage>
        <taxon>Eukaryota</taxon>
        <taxon>Fungi</taxon>
        <taxon>Dikarya</taxon>
        <taxon>Ascomycota</taxon>
        <taxon>Pezizomycotina</taxon>
        <taxon>Sordariomycetes</taxon>
        <taxon>Hypocreomycetidae</taxon>
        <taxon>Hypocreales</taxon>
        <taxon>Hypocreaceae</taxon>
        <taxon>Trichoderma</taxon>
    </lineage>
</organism>